<comment type="caution">
    <text evidence="3">The sequence shown here is derived from an EMBL/GenBank/DDBJ whole genome shotgun (WGS) entry which is preliminary data.</text>
</comment>
<organism evidence="3 4">
    <name type="scientific">Flavobacterium agrisoli</name>
    <dbReference type="NCBI Taxonomy" id="2793066"/>
    <lineage>
        <taxon>Bacteria</taxon>
        <taxon>Pseudomonadati</taxon>
        <taxon>Bacteroidota</taxon>
        <taxon>Flavobacteriia</taxon>
        <taxon>Flavobacteriales</taxon>
        <taxon>Flavobacteriaceae</taxon>
        <taxon>Flavobacterium</taxon>
    </lineage>
</organism>
<dbReference type="Pfam" id="PF13439">
    <property type="entry name" value="Glyco_transf_4"/>
    <property type="match status" value="1"/>
</dbReference>
<accession>A0A934PKL3</accession>
<evidence type="ECO:0000313" key="4">
    <source>
        <dbReference type="Proteomes" id="UP000609172"/>
    </source>
</evidence>
<dbReference type="InterPro" id="IPR001296">
    <property type="entry name" value="Glyco_trans_1"/>
</dbReference>
<proteinExistence type="predicted"/>
<dbReference type="SUPFAM" id="SSF53756">
    <property type="entry name" value="UDP-Glycosyltransferase/glycogen phosphorylase"/>
    <property type="match status" value="1"/>
</dbReference>
<dbReference type="Gene3D" id="3.40.50.2000">
    <property type="entry name" value="Glycogen Phosphorylase B"/>
    <property type="match status" value="2"/>
</dbReference>
<reference evidence="3" key="1">
    <citation type="submission" date="2020-12" db="EMBL/GenBank/DDBJ databases">
        <title>Bacterial novel species Flavobacterium sp. SE-1-e isolated from soil.</title>
        <authorList>
            <person name="Jung H.-Y."/>
        </authorList>
    </citation>
    <scope>NUCLEOTIDE SEQUENCE</scope>
    <source>
        <strain evidence="3">SE-1-e</strain>
    </source>
</reference>
<gene>
    <name evidence="3" type="ORF">I5M07_08595</name>
</gene>
<sequence length="795" mass="89841">MKTITPKSKIVYLSTFPPTQCGIATFTEDTLRAITQIYDKSIRCEICEITFNGEASDLADYHIPSKDQAAYSRVAEAINQDPEVELVHIQHEFGLFGGEYGAYLLDFITTLQKPIAFTFHTVLPNPNPQLKAITQLLCSYSEALVVMTEKSKAILIQDYAIKAEKITVIPHGTHLVDYETTAKAKAKLQLEDRLTLATFGLLGEGKSIETGLQALAQVVPQFPNVLYLILGKTHPNTITDGVDHYRLKLEKLVRDLKLESNVRFVNEYLETNQLLDYLKATDIYLFTSKDPNQAVSGTFSYAMSCSCPIVASRIPHTLECLTSDIGILADIQNADQFAEATLRLLSDANLRRNMAINAYAATTKTSWENTALKHLSVYQKIAKGLASTKITYPTININHLKRMTTDLGMIQFCQISEPDLESGYTIDDNARALMAMVKHYQLHDDEADLHYLKTYLNFIIRCQLPEGNFTNYIDQHNQIEARNEHENLEDANGRAVWALGTLMRLNTVKTLPSSMVYRATACLNKALSYVAQLQSPRAMGFAIKGLYALYQVTPTPKLLALIQDRADKIAALYEHTAVANWKWYENKLTYANSVLPEALLLAHLVTDESRYKKIALESLHFLIDKMYTDNQLKIISNQGWHEKNAIPYEYGEQPIEAYYMMNTLDLFYKTFHDPLYKRYLKLAFDWYLGKNHLKQILYNPITGGCYDGLEKENINLNQGAESTVCYLSARLLIETYTSKGKNMISASYLKPTGTAFVLVKEHTKSITKVVETTMSPMVYHNKTLLLPAKKGKLKS</sequence>
<dbReference type="EMBL" id="JAEHFV010000003">
    <property type="protein sequence ID" value="MBK0369897.1"/>
    <property type="molecule type" value="Genomic_DNA"/>
</dbReference>
<dbReference type="InterPro" id="IPR028098">
    <property type="entry name" value="Glyco_trans_4-like_N"/>
</dbReference>
<evidence type="ECO:0000259" key="1">
    <source>
        <dbReference type="Pfam" id="PF00534"/>
    </source>
</evidence>
<dbReference type="GO" id="GO:0005975">
    <property type="term" value="P:carbohydrate metabolic process"/>
    <property type="evidence" value="ECO:0007669"/>
    <property type="project" value="InterPro"/>
</dbReference>
<dbReference type="AlphaFoldDB" id="A0A934PKL3"/>
<dbReference type="SUPFAM" id="SSF48208">
    <property type="entry name" value="Six-hairpin glycosidases"/>
    <property type="match status" value="1"/>
</dbReference>
<dbReference type="Pfam" id="PF00534">
    <property type="entry name" value="Glycos_transf_1"/>
    <property type="match status" value="1"/>
</dbReference>
<dbReference type="GO" id="GO:0016757">
    <property type="term" value="F:glycosyltransferase activity"/>
    <property type="evidence" value="ECO:0007669"/>
    <property type="project" value="InterPro"/>
</dbReference>
<feature type="domain" description="Glycosyl transferase family 1" evidence="1">
    <location>
        <begin position="185"/>
        <end position="359"/>
    </location>
</feature>
<evidence type="ECO:0000313" key="3">
    <source>
        <dbReference type="EMBL" id="MBK0369897.1"/>
    </source>
</evidence>
<dbReference type="Proteomes" id="UP000609172">
    <property type="component" value="Unassembled WGS sequence"/>
</dbReference>
<dbReference type="PANTHER" id="PTHR12526">
    <property type="entry name" value="GLYCOSYLTRANSFERASE"/>
    <property type="match status" value="1"/>
</dbReference>
<evidence type="ECO:0000259" key="2">
    <source>
        <dbReference type="Pfam" id="PF13439"/>
    </source>
</evidence>
<keyword evidence="4" id="KW-1185">Reference proteome</keyword>
<protein>
    <submittedName>
        <fullName evidence="3">Glycosyltransferase</fullName>
    </submittedName>
</protein>
<dbReference type="InterPro" id="IPR008928">
    <property type="entry name" value="6-hairpin_glycosidase_sf"/>
</dbReference>
<feature type="domain" description="Glycosyltransferase subfamily 4-like N-terminal" evidence="2">
    <location>
        <begin position="62"/>
        <end position="173"/>
    </location>
</feature>
<dbReference type="RefSeq" id="WP_200105840.1">
    <property type="nucleotide sequence ID" value="NZ_JAEHFV010000003.1"/>
</dbReference>
<name>A0A934PKL3_9FLAO</name>
<dbReference type="PANTHER" id="PTHR12526:SF572">
    <property type="entry name" value="BLL5144 PROTEIN"/>
    <property type="match status" value="1"/>
</dbReference>